<name>A0A2J8K824_PANTR</name>
<accession>A0A2J8K824</accession>
<evidence type="ECO:0000313" key="3">
    <source>
        <dbReference type="Proteomes" id="UP000236370"/>
    </source>
</evidence>
<feature type="non-terminal residue" evidence="2">
    <location>
        <position position="65"/>
    </location>
</feature>
<gene>
    <name evidence="2" type="ORF">CK820_G0040991</name>
</gene>
<protein>
    <submittedName>
        <fullName evidence="2">CANT1 isoform 9</fullName>
    </submittedName>
</protein>
<dbReference type="Proteomes" id="UP000236370">
    <property type="component" value="Unassembled WGS sequence"/>
</dbReference>
<evidence type="ECO:0000313" key="2">
    <source>
        <dbReference type="EMBL" id="PNI31178.1"/>
    </source>
</evidence>
<keyword evidence="1" id="KW-0812">Transmembrane</keyword>
<keyword evidence="1" id="KW-0472">Membrane</keyword>
<evidence type="ECO:0000256" key="1">
    <source>
        <dbReference type="SAM" id="Phobius"/>
    </source>
</evidence>
<feature type="transmembrane region" description="Helical" evidence="1">
    <location>
        <begin position="43"/>
        <end position="60"/>
    </location>
</feature>
<reference evidence="2 3" key="1">
    <citation type="submission" date="2017-12" db="EMBL/GenBank/DDBJ databases">
        <title>High-resolution comparative analysis of great ape genomes.</title>
        <authorList>
            <person name="Pollen A."/>
            <person name="Hastie A."/>
            <person name="Hormozdiari F."/>
            <person name="Dougherty M."/>
            <person name="Liu R."/>
            <person name="Chaisson M."/>
            <person name="Hoppe E."/>
            <person name="Hill C."/>
            <person name="Pang A."/>
            <person name="Hillier L."/>
            <person name="Baker C."/>
            <person name="Armstrong J."/>
            <person name="Shendure J."/>
            <person name="Paten B."/>
            <person name="Wilson R."/>
            <person name="Chao H."/>
            <person name="Schneider V."/>
            <person name="Ventura M."/>
            <person name="Kronenberg Z."/>
            <person name="Murali S."/>
            <person name="Gordon D."/>
            <person name="Cantsilieris S."/>
            <person name="Munson K."/>
            <person name="Nelson B."/>
            <person name="Raja A."/>
            <person name="Underwood J."/>
            <person name="Diekhans M."/>
            <person name="Fiddes I."/>
            <person name="Haussler D."/>
            <person name="Eichler E."/>
        </authorList>
    </citation>
    <scope>NUCLEOTIDE SEQUENCE [LARGE SCALE GENOMIC DNA]</scope>
    <source>
        <strain evidence="2">Yerkes chimp pedigree #C0471</strain>
    </source>
</reference>
<dbReference type="EMBL" id="NBAG03000388">
    <property type="protein sequence ID" value="PNI31178.1"/>
    <property type="molecule type" value="Genomic_DNA"/>
</dbReference>
<sequence>MPVQLSEHPEWNESMHSLRISVGGLPVLASMTKAADPRFRPRWKVILTFFVGAAILWLLCSHRPA</sequence>
<keyword evidence="1" id="KW-1133">Transmembrane helix</keyword>
<dbReference type="AlphaFoldDB" id="A0A2J8K824"/>
<proteinExistence type="predicted"/>
<comment type="caution">
    <text evidence="2">The sequence shown here is derived from an EMBL/GenBank/DDBJ whole genome shotgun (WGS) entry which is preliminary data.</text>
</comment>
<organism evidence="2 3">
    <name type="scientific">Pan troglodytes</name>
    <name type="common">Chimpanzee</name>
    <dbReference type="NCBI Taxonomy" id="9598"/>
    <lineage>
        <taxon>Eukaryota</taxon>
        <taxon>Metazoa</taxon>
        <taxon>Chordata</taxon>
        <taxon>Craniata</taxon>
        <taxon>Vertebrata</taxon>
        <taxon>Euteleostomi</taxon>
        <taxon>Mammalia</taxon>
        <taxon>Eutheria</taxon>
        <taxon>Euarchontoglires</taxon>
        <taxon>Primates</taxon>
        <taxon>Haplorrhini</taxon>
        <taxon>Catarrhini</taxon>
        <taxon>Hominidae</taxon>
        <taxon>Pan</taxon>
    </lineage>
</organism>